<reference evidence="2 3" key="1">
    <citation type="journal article" date="2022" name="Nat. Plants">
        <title>Genomes of leafy and leafless Platanthera orchids illuminate the evolution of mycoheterotrophy.</title>
        <authorList>
            <person name="Li M.H."/>
            <person name="Liu K.W."/>
            <person name="Li Z."/>
            <person name="Lu H.C."/>
            <person name="Ye Q.L."/>
            <person name="Zhang D."/>
            <person name="Wang J.Y."/>
            <person name="Li Y.F."/>
            <person name="Zhong Z.M."/>
            <person name="Liu X."/>
            <person name="Yu X."/>
            <person name="Liu D.K."/>
            <person name="Tu X.D."/>
            <person name="Liu B."/>
            <person name="Hao Y."/>
            <person name="Liao X.Y."/>
            <person name="Jiang Y.T."/>
            <person name="Sun W.H."/>
            <person name="Chen J."/>
            <person name="Chen Y.Q."/>
            <person name="Ai Y."/>
            <person name="Zhai J.W."/>
            <person name="Wu S.S."/>
            <person name="Zhou Z."/>
            <person name="Hsiao Y.Y."/>
            <person name="Wu W.L."/>
            <person name="Chen Y.Y."/>
            <person name="Lin Y.F."/>
            <person name="Hsu J.L."/>
            <person name="Li C.Y."/>
            <person name="Wang Z.W."/>
            <person name="Zhao X."/>
            <person name="Zhong W.Y."/>
            <person name="Ma X.K."/>
            <person name="Ma L."/>
            <person name="Huang J."/>
            <person name="Chen G.Z."/>
            <person name="Huang M.Z."/>
            <person name="Huang L."/>
            <person name="Peng D.H."/>
            <person name="Luo Y.B."/>
            <person name="Zou S.Q."/>
            <person name="Chen S.P."/>
            <person name="Lan S."/>
            <person name="Tsai W.C."/>
            <person name="Van de Peer Y."/>
            <person name="Liu Z.J."/>
        </authorList>
    </citation>
    <scope>NUCLEOTIDE SEQUENCE [LARGE SCALE GENOMIC DNA]</scope>
    <source>
        <strain evidence="2">Lor287</strain>
    </source>
</reference>
<name>A0AAP0BSZ8_9ASPA</name>
<dbReference type="PANTHER" id="PTHR31650">
    <property type="entry name" value="O-ACYLTRANSFERASE (WSD1-LIKE) FAMILY PROTEIN"/>
    <property type="match status" value="1"/>
</dbReference>
<dbReference type="Proteomes" id="UP001418222">
    <property type="component" value="Unassembled WGS sequence"/>
</dbReference>
<evidence type="ECO:0000313" key="3">
    <source>
        <dbReference type="Proteomes" id="UP001418222"/>
    </source>
</evidence>
<dbReference type="Pfam" id="PF06974">
    <property type="entry name" value="WS_DGAT_C"/>
    <property type="match status" value="1"/>
</dbReference>
<dbReference type="InterPro" id="IPR009721">
    <property type="entry name" value="O-acyltransferase_WSD1_C"/>
</dbReference>
<keyword evidence="3" id="KW-1185">Reference proteome</keyword>
<dbReference type="EMBL" id="JBBWWQ010000004">
    <property type="protein sequence ID" value="KAK8949360.1"/>
    <property type="molecule type" value="Genomic_DNA"/>
</dbReference>
<dbReference type="AlphaFoldDB" id="A0AAP0BSZ8"/>
<organism evidence="2 3">
    <name type="scientific">Platanthera zijinensis</name>
    <dbReference type="NCBI Taxonomy" id="2320716"/>
    <lineage>
        <taxon>Eukaryota</taxon>
        <taxon>Viridiplantae</taxon>
        <taxon>Streptophyta</taxon>
        <taxon>Embryophyta</taxon>
        <taxon>Tracheophyta</taxon>
        <taxon>Spermatophyta</taxon>
        <taxon>Magnoliopsida</taxon>
        <taxon>Liliopsida</taxon>
        <taxon>Asparagales</taxon>
        <taxon>Orchidaceae</taxon>
        <taxon>Orchidoideae</taxon>
        <taxon>Orchideae</taxon>
        <taxon>Orchidinae</taxon>
        <taxon>Platanthera</taxon>
    </lineage>
</organism>
<accession>A0AAP0BSZ8</accession>
<evidence type="ECO:0000259" key="1">
    <source>
        <dbReference type="Pfam" id="PF06974"/>
    </source>
</evidence>
<protein>
    <submittedName>
        <fullName evidence="2">O-acyltransferase WSD1</fullName>
    </submittedName>
</protein>
<sequence>MCHRIISNTTLSFSNVVGPTEEVSLFGSPLIYIAPSVYGHPQVRGSTKCYRLMYRYRRTESMKKTKMLIWWY</sequence>
<dbReference type="PANTHER" id="PTHR31650:SF1">
    <property type="entry name" value="WAX ESTER SYNTHASE_DIACYLGLYCEROL ACYLTRANSFERASE 4-RELATED"/>
    <property type="match status" value="1"/>
</dbReference>
<evidence type="ECO:0000313" key="2">
    <source>
        <dbReference type="EMBL" id="KAK8949360.1"/>
    </source>
</evidence>
<dbReference type="GO" id="GO:0005886">
    <property type="term" value="C:plasma membrane"/>
    <property type="evidence" value="ECO:0007669"/>
    <property type="project" value="TreeGrafter"/>
</dbReference>
<dbReference type="GO" id="GO:0019432">
    <property type="term" value="P:triglyceride biosynthetic process"/>
    <property type="evidence" value="ECO:0007669"/>
    <property type="project" value="TreeGrafter"/>
</dbReference>
<comment type="caution">
    <text evidence="2">The sequence shown here is derived from an EMBL/GenBank/DDBJ whole genome shotgun (WGS) entry which is preliminary data.</text>
</comment>
<dbReference type="InterPro" id="IPR045034">
    <property type="entry name" value="O-acyltransferase_WSD1-like"/>
</dbReference>
<gene>
    <name evidence="2" type="primary">WSD1</name>
    <name evidence="2" type="ORF">KSP39_PZI005599</name>
</gene>
<proteinExistence type="predicted"/>
<dbReference type="GO" id="GO:0008374">
    <property type="term" value="F:O-acyltransferase activity"/>
    <property type="evidence" value="ECO:0007669"/>
    <property type="project" value="InterPro"/>
</dbReference>
<feature type="domain" description="O-acyltransferase WSD1 C-terminal" evidence="1">
    <location>
        <begin position="2"/>
        <end position="42"/>
    </location>
</feature>